<dbReference type="EMBL" id="KN818295">
    <property type="protein sequence ID" value="KIL60640.1"/>
    <property type="molecule type" value="Genomic_DNA"/>
</dbReference>
<evidence type="ECO:0000313" key="1">
    <source>
        <dbReference type="EMBL" id="KIL60640.1"/>
    </source>
</evidence>
<reference evidence="1 2" key="1">
    <citation type="submission" date="2014-04" db="EMBL/GenBank/DDBJ databases">
        <title>Evolutionary Origins and Diversification of the Mycorrhizal Mutualists.</title>
        <authorList>
            <consortium name="DOE Joint Genome Institute"/>
            <consortium name="Mycorrhizal Genomics Consortium"/>
            <person name="Kohler A."/>
            <person name="Kuo A."/>
            <person name="Nagy L.G."/>
            <person name="Floudas D."/>
            <person name="Copeland A."/>
            <person name="Barry K.W."/>
            <person name="Cichocki N."/>
            <person name="Veneault-Fourrey C."/>
            <person name="LaButti K."/>
            <person name="Lindquist E.A."/>
            <person name="Lipzen A."/>
            <person name="Lundell T."/>
            <person name="Morin E."/>
            <person name="Murat C."/>
            <person name="Riley R."/>
            <person name="Ohm R."/>
            <person name="Sun H."/>
            <person name="Tunlid A."/>
            <person name="Henrissat B."/>
            <person name="Grigoriev I.V."/>
            <person name="Hibbett D.S."/>
            <person name="Martin F."/>
        </authorList>
    </citation>
    <scope>NUCLEOTIDE SEQUENCE [LARGE SCALE GENOMIC DNA]</scope>
    <source>
        <strain evidence="1 2">Koide BX008</strain>
    </source>
</reference>
<dbReference type="Proteomes" id="UP000054549">
    <property type="component" value="Unassembled WGS sequence"/>
</dbReference>
<keyword evidence="2" id="KW-1185">Reference proteome</keyword>
<accession>A0A0C2SCI6</accession>
<proteinExistence type="predicted"/>
<gene>
    <name evidence="1" type="ORF">M378DRAFT_167870</name>
</gene>
<dbReference type="HOGENOM" id="CLU_2412790_0_0_1"/>
<evidence type="ECO:0000313" key="2">
    <source>
        <dbReference type="Proteomes" id="UP000054549"/>
    </source>
</evidence>
<organism evidence="1 2">
    <name type="scientific">Amanita muscaria (strain Koide BX008)</name>
    <dbReference type="NCBI Taxonomy" id="946122"/>
    <lineage>
        <taxon>Eukaryota</taxon>
        <taxon>Fungi</taxon>
        <taxon>Dikarya</taxon>
        <taxon>Basidiomycota</taxon>
        <taxon>Agaricomycotina</taxon>
        <taxon>Agaricomycetes</taxon>
        <taxon>Agaricomycetidae</taxon>
        <taxon>Agaricales</taxon>
        <taxon>Pluteineae</taxon>
        <taxon>Amanitaceae</taxon>
        <taxon>Amanita</taxon>
    </lineage>
</organism>
<name>A0A0C2SCI6_AMAMK</name>
<protein>
    <submittedName>
        <fullName evidence="1">Uncharacterized protein</fullName>
    </submittedName>
</protein>
<dbReference type="AlphaFoldDB" id="A0A0C2SCI6"/>
<dbReference type="InParanoid" id="A0A0C2SCI6"/>
<sequence length="95" mass="11109">MFPRSSIELVQNVINRSRTDLMARLDEGEREGNIIGDTLRIPRSRFHSVDFGTCHVETAISPRQGNWVKRRYRPRIRYNFTAITLRIPEGTSHLQ</sequence>